<feature type="compositionally biased region" description="Basic and acidic residues" evidence="1">
    <location>
        <begin position="13"/>
        <end position="27"/>
    </location>
</feature>
<proteinExistence type="predicted"/>
<name>A0A0M8N028_ESCWE</name>
<dbReference type="AlphaFoldDB" id="A0A0M8N028"/>
<accession>A0A0M8N028</accession>
<evidence type="ECO:0000256" key="1">
    <source>
        <dbReference type="SAM" id="MobiDB-lite"/>
    </source>
</evidence>
<feature type="compositionally biased region" description="Basic and acidic residues" evidence="1">
    <location>
        <begin position="70"/>
        <end position="80"/>
    </location>
</feature>
<feature type="region of interest" description="Disordered" evidence="1">
    <location>
        <begin position="1"/>
        <end position="135"/>
    </location>
</feature>
<organism evidence="2 3">
    <name type="scientific">Escovopsis weberi</name>
    <dbReference type="NCBI Taxonomy" id="150374"/>
    <lineage>
        <taxon>Eukaryota</taxon>
        <taxon>Fungi</taxon>
        <taxon>Dikarya</taxon>
        <taxon>Ascomycota</taxon>
        <taxon>Pezizomycotina</taxon>
        <taxon>Sordariomycetes</taxon>
        <taxon>Hypocreomycetidae</taxon>
        <taxon>Hypocreales</taxon>
        <taxon>Hypocreaceae</taxon>
        <taxon>Escovopsis</taxon>
    </lineage>
</organism>
<evidence type="ECO:0000313" key="2">
    <source>
        <dbReference type="EMBL" id="KOS20367.1"/>
    </source>
</evidence>
<protein>
    <submittedName>
        <fullName evidence="2">Uncharacterized protein</fullName>
    </submittedName>
</protein>
<dbReference type="Proteomes" id="UP000053831">
    <property type="component" value="Unassembled WGS sequence"/>
</dbReference>
<gene>
    <name evidence="2" type="ORF">ESCO_005375</name>
</gene>
<evidence type="ECO:0000313" key="3">
    <source>
        <dbReference type="Proteomes" id="UP000053831"/>
    </source>
</evidence>
<reference evidence="2 3" key="1">
    <citation type="submission" date="2015-07" db="EMBL/GenBank/DDBJ databases">
        <title>The genome of the fungus Escovopsis weberi, a specialized disease agent of ant agriculture.</title>
        <authorList>
            <person name="de Man T.J."/>
            <person name="Stajich J.E."/>
            <person name="Kubicek C.P."/>
            <person name="Chenthamara K."/>
            <person name="Atanasova L."/>
            <person name="Druzhinina I.S."/>
            <person name="Birnbaum S."/>
            <person name="Barribeau S.M."/>
            <person name="Teiling C."/>
            <person name="Suen G."/>
            <person name="Currie C."/>
            <person name="Gerardo N.M."/>
        </authorList>
    </citation>
    <scope>NUCLEOTIDE SEQUENCE [LARGE SCALE GENOMIC DNA]</scope>
</reference>
<dbReference type="EMBL" id="LGSR01000017">
    <property type="protein sequence ID" value="KOS20367.1"/>
    <property type="molecule type" value="Genomic_DNA"/>
</dbReference>
<sequence length="135" mass="14558">MNPQRAALFAQDEADRMVRPGEPERQPRVRRQAGGDAMDTVNPERAALIDDREEAQAQAQGQGQGQGHARPRDEGRERGPRAPSPRRAGRYGHEPGPAASSGAHDVRHSIRPARTWPRGFQSHTSAAADGGGTAE</sequence>
<keyword evidence="3" id="KW-1185">Reference proteome</keyword>
<dbReference type="STRING" id="150374.A0A0M8N028"/>
<comment type="caution">
    <text evidence="2">The sequence shown here is derived from an EMBL/GenBank/DDBJ whole genome shotgun (WGS) entry which is preliminary data.</text>
</comment>